<evidence type="ECO:0000313" key="3">
    <source>
        <dbReference type="Proteomes" id="UP000886520"/>
    </source>
</evidence>
<keyword evidence="3" id="KW-1185">Reference proteome</keyword>
<feature type="coiled-coil region" evidence="1">
    <location>
        <begin position="24"/>
        <end position="58"/>
    </location>
</feature>
<dbReference type="Proteomes" id="UP000886520">
    <property type="component" value="Chromosome 13"/>
</dbReference>
<evidence type="ECO:0000313" key="2">
    <source>
        <dbReference type="EMBL" id="KAI5071403.1"/>
    </source>
</evidence>
<protein>
    <submittedName>
        <fullName evidence="2">Uncharacterized protein</fullName>
    </submittedName>
</protein>
<organism evidence="2 3">
    <name type="scientific">Adiantum capillus-veneris</name>
    <name type="common">Maidenhair fern</name>
    <dbReference type="NCBI Taxonomy" id="13818"/>
    <lineage>
        <taxon>Eukaryota</taxon>
        <taxon>Viridiplantae</taxon>
        <taxon>Streptophyta</taxon>
        <taxon>Embryophyta</taxon>
        <taxon>Tracheophyta</taxon>
        <taxon>Polypodiopsida</taxon>
        <taxon>Polypodiidae</taxon>
        <taxon>Polypodiales</taxon>
        <taxon>Pteridineae</taxon>
        <taxon>Pteridaceae</taxon>
        <taxon>Vittarioideae</taxon>
        <taxon>Adiantum</taxon>
    </lineage>
</organism>
<keyword evidence="1" id="KW-0175">Coiled coil</keyword>
<reference evidence="2" key="1">
    <citation type="submission" date="2021-01" db="EMBL/GenBank/DDBJ databases">
        <title>Adiantum capillus-veneris genome.</title>
        <authorList>
            <person name="Fang Y."/>
            <person name="Liao Q."/>
        </authorList>
    </citation>
    <scope>NUCLEOTIDE SEQUENCE</scope>
    <source>
        <strain evidence="2">H3</strain>
        <tissue evidence="2">Leaf</tissue>
    </source>
</reference>
<dbReference type="EMBL" id="JABFUD020000013">
    <property type="protein sequence ID" value="KAI5071403.1"/>
    <property type="molecule type" value="Genomic_DNA"/>
</dbReference>
<dbReference type="PANTHER" id="PTHR28661">
    <property type="entry name" value="SJOEGREN SYNDROME NUCLEAR AUTOANTIGEN 1"/>
    <property type="match status" value="1"/>
</dbReference>
<evidence type="ECO:0000256" key="1">
    <source>
        <dbReference type="SAM" id="Coils"/>
    </source>
</evidence>
<dbReference type="PANTHER" id="PTHR28661:SF1">
    <property type="entry name" value="MICROTUBULE NUCLEATION FACTOR SSNA1"/>
    <property type="match status" value="1"/>
</dbReference>
<comment type="caution">
    <text evidence="2">The sequence shown here is derived from an EMBL/GenBank/DDBJ whole genome shotgun (WGS) entry which is preliminary data.</text>
</comment>
<dbReference type="OrthoDB" id="295355at2759"/>
<dbReference type="AlphaFoldDB" id="A0A9D4UQ60"/>
<name>A0A9D4UQ60_ADICA</name>
<gene>
    <name evidence="2" type="ORF">GOP47_0013654</name>
</gene>
<dbReference type="InterPro" id="IPR033362">
    <property type="entry name" value="SSNA1_fam"/>
</dbReference>
<feature type="non-terminal residue" evidence="2">
    <location>
        <position position="1"/>
    </location>
</feature>
<dbReference type="GO" id="GO:0036064">
    <property type="term" value="C:ciliary basal body"/>
    <property type="evidence" value="ECO:0007669"/>
    <property type="project" value="TreeGrafter"/>
</dbReference>
<accession>A0A9D4UQ60</accession>
<sequence length="111" mass="12816">MECSCRRLKGMAVNTVSAELPQRIDELREKRDEVRKVVQKQEEEKLGLQKEMVALTKRLAEIDDSLSRKYAYSHEYDKTIEEVEAAYSKILESSQALLHVLKSEASQMAQK</sequence>
<proteinExistence type="predicted"/>